<comment type="caution">
    <text evidence="7">The sequence shown here is derived from an EMBL/GenBank/DDBJ whole genome shotgun (WGS) entry which is preliminary data.</text>
</comment>
<feature type="transmembrane region" description="Helical" evidence="5">
    <location>
        <begin position="172"/>
        <end position="190"/>
    </location>
</feature>
<feature type="transmembrane region" description="Helical" evidence="5">
    <location>
        <begin position="267"/>
        <end position="287"/>
    </location>
</feature>
<feature type="transmembrane region" description="Helical" evidence="5">
    <location>
        <begin position="20"/>
        <end position="40"/>
    </location>
</feature>
<keyword evidence="2 5" id="KW-0812">Transmembrane</keyword>
<feature type="transmembrane region" description="Helical" evidence="5">
    <location>
        <begin position="52"/>
        <end position="73"/>
    </location>
</feature>
<dbReference type="Pfam" id="PF07690">
    <property type="entry name" value="MFS_1"/>
    <property type="match status" value="1"/>
</dbReference>
<dbReference type="PANTHER" id="PTHR23508">
    <property type="entry name" value="CARBOXYLIC ACID TRANSPORTER PROTEIN HOMOLOG"/>
    <property type="match status" value="1"/>
</dbReference>
<dbReference type="OrthoDB" id="9784658at2"/>
<dbReference type="PANTHER" id="PTHR23508:SF10">
    <property type="entry name" value="CARBOXYLIC ACID TRANSPORTER PROTEIN HOMOLOG"/>
    <property type="match status" value="1"/>
</dbReference>
<dbReference type="Proteomes" id="UP000319931">
    <property type="component" value="Unassembled WGS sequence"/>
</dbReference>
<evidence type="ECO:0000256" key="1">
    <source>
        <dbReference type="ARBA" id="ARBA00004141"/>
    </source>
</evidence>
<gene>
    <name evidence="7" type="ORF">EAH76_15670</name>
</gene>
<evidence type="ECO:0000313" key="7">
    <source>
        <dbReference type="EMBL" id="TPG52146.1"/>
    </source>
</evidence>
<organism evidence="7 8">
    <name type="scientific">Sphingomonas glacialis</name>
    <dbReference type="NCBI Taxonomy" id="658225"/>
    <lineage>
        <taxon>Bacteria</taxon>
        <taxon>Pseudomonadati</taxon>
        <taxon>Pseudomonadota</taxon>
        <taxon>Alphaproteobacteria</taxon>
        <taxon>Sphingomonadales</taxon>
        <taxon>Sphingomonadaceae</taxon>
        <taxon>Sphingomonas</taxon>
    </lineage>
</organism>
<feature type="domain" description="Major facilitator superfamily (MFS) profile" evidence="6">
    <location>
        <begin position="14"/>
        <end position="413"/>
    </location>
</feature>
<dbReference type="InterPro" id="IPR011701">
    <property type="entry name" value="MFS"/>
</dbReference>
<feature type="transmembrane region" description="Helical" evidence="5">
    <location>
        <begin position="149"/>
        <end position="166"/>
    </location>
</feature>
<sequence length="428" mass="46130">MTTAAPIPSSSREDWKNTILAGLANYIDAGSIVAGGAALAMWTEAYRMSNSLVGTIGALGPNAISAGVGALIGGRLCDLFGRKKIYQYDMLFYAFGMLWLVFAMNAWMVILGFFLVGIAVGADIPASWSLIAEIAPKGQRGKHSGVAQVLWYLGPVVVLLLFLLVAPLGLLGARLVFAHLAILAVALTFLRSSMHESPAWLEAQVAKKARLPGVKAPGAKWRDLFTRQHIGSMAFLIGMYVFWNLWAGTNGFFLPYILRTVGNQSQTAAVALTVLSFVVGMASIYFIFMQISDKVNQRLLFGISAVIQVIGMSLFAIFPLTLPVAIIHILLMSIGQGFGAQSFFQLWSSEMFPTLLRSTAQGVMFAIVRITLGVWSFFVPALTATGFHTLAWILTGFLVASGLIGVIWAPRNEGKSLEELDAARIAAA</sequence>
<reference evidence="7 8" key="1">
    <citation type="journal article" date="2019" name="Environ. Microbiol.">
        <title>Species interactions and distinct microbial communities in high Arctic permafrost affected cryosols are associated with the CH4 and CO2 gas fluxes.</title>
        <authorList>
            <person name="Altshuler I."/>
            <person name="Hamel J."/>
            <person name="Turney S."/>
            <person name="Magnuson E."/>
            <person name="Levesque R."/>
            <person name="Greer C."/>
            <person name="Whyte L.G."/>
        </authorList>
    </citation>
    <scope>NUCLEOTIDE SEQUENCE [LARGE SCALE GENOMIC DNA]</scope>
    <source>
        <strain evidence="7 8">E6.1</strain>
    </source>
</reference>
<dbReference type="InterPro" id="IPR036259">
    <property type="entry name" value="MFS_trans_sf"/>
</dbReference>
<dbReference type="EMBL" id="RCZC01000004">
    <property type="protein sequence ID" value="TPG52146.1"/>
    <property type="molecule type" value="Genomic_DNA"/>
</dbReference>
<accession>A0A502FSP1</accession>
<keyword evidence="8" id="KW-1185">Reference proteome</keyword>
<evidence type="ECO:0000256" key="2">
    <source>
        <dbReference type="ARBA" id="ARBA00022692"/>
    </source>
</evidence>
<evidence type="ECO:0000313" key="8">
    <source>
        <dbReference type="Proteomes" id="UP000319931"/>
    </source>
</evidence>
<evidence type="ECO:0000259" key="6">
    <source>
        <dbReference type="PROSITE" id="PS50850"/>
    </source>
</evidence>
<feature type="transmembrane region" description="Helical" evidence="5">
    <location>
        <begin position="324"/>
        <end position="347"/>
    </location>
</feature>
<dbReference type="Gene3D" id="1.20.1250.20">
    <property type="entry name" value="MFS general substrate transporter like domains"/>
    <property type="match status" value="2"/>
</dbReference>
<evidence type="ECO:0000256" key="3">
    <source>
        <dbReference type="ARBA" id="ARBA00022989"/>
    </source>
</evidence>
<dbReference type="InterPro" id="IPR005829">
    <property type="entry name" value="Sugar_transporter_CS"/>
</dbReference>
<dbReference type="RefSeq" id="WP_140851216.1">
    <property type="nucleotide sequence ID" value="NZ_RCZC01000004.1"/>
</dbReference>
<comment type="subcellular location">
    <subcellularLocation>
        <location evidence="1">Membrane</location>
        <topology evidence="1">Multi-pass membrane protein</topology>
    </subcellularLocation>
</comment>
<keyword evidence="4 5" id="KW-0472">Membrane</keyword>
<proteinExistence type="predicted"/>
<keyword evidence="3 5" id="KW-1133">Transmembrane helix</keyword>
<dbReference type="InterPro" id="IPR020846">
    <property type="entry name" value="MFS_dom"/>
</dbReference>
<dbReference type="PROSITE" id="PS00217">
    <property type="entry name" value="SUGAR_TRANSPORT_2"/>
    <property type="match status" value="1"/>
</dbReference>
<dbReference type="AlphaFoldDB" id="A0A502FSP1"/>
<feature type="transmembrane region" description="Helical" evidence="5">
    <location>
        <begin position="230"/>
        <end position="247"/>
    </location>
</feature>
<dbReference type="GO" id="GO:0005886">
    <property type="term" value="C:plasma membrane"/>
    <property type="evidence" value="ECO:0007669"/>
    <property type="project" value="TreeGrafter"/>
</dbReference>
<feature type="transmembrane region" description="Helical" evidence="5">
    <location>
        <begin position="359"/>
        <end position="378"/>
    </location>
</feature>
<feature type="transmembrane region" description="Helical" evidence="5">
    <location>
        <begin position="390"/>
        <end position="409"/>
    </location>
</feature>
<evidence type="ECO:0000256" key="4">
    <source>
        <dbReference type="ARBA" id="ARBA00023136"/>
    </source>
</evidence>
<protein>
    <submittedName>
        <fullName evidence="7">MFS transporter</fullName>
    </submittedName>
</protein>
<dbReference type="CDD" id="cd17316">
    <property type="entry name" value="MFS_SV2_like"/>
    <property type="match status" value="1"/>
</dbReference>
<name>A0A502FSP1_9SPHN</name>
<dbReference type="PROSITE" id="PS50850">
    <property type="entry name" value="MFS"/>
    <property type="match status" value="1"/>
</dbReference>
<evidence type="ECO:0000256" key="5">
    <source>
        <dbReference type="SAM" id="Phobius"/>
    </source>
</evidence>
<dbReference type="GO" id="GO:0046943">
    <property type="term" value="F:carboxylic acid transmembrane transporter activity"/>
    <property type="evidence" value="ECO:0007669"/>
    <property type="project" value="TreeGrafter"/>
</dbReference>
<dbReference type="SUPFAM" id="SSF103473">
    <property type="entry name" value="MFS general substrate transporter"/>
    <property type="match status" value="1"/>
</dbReference>
<feature type="transmembrane region" description="Helical" evidence="5">
    <location>
        <begin position="299"/>
        <end position="318"/>
    </location>
</feature>